<reference evidence="19 20" key="2">
    <citation type="submission" date="2020-02" db="EMBL/GenBank/DDBJ databases">
        <authorList>
            <person name="Sun Q."/>
            <person name="Inoue M."/>
        </authorList>
    </citation>
    <scope>NUCLEOTIDE SEQUENCE [LARGE SCALE GENOMIC DNA]</scope>
    <source>
        <strain evidence="19 20">KCTC 22478</strain>
    </source>
</reference>
<protein>
    <recommendedName>
        <fullName evidence="15">Formamidopyrimidine-DNA glycosylase</fullName>
        <shortName evidence="15">Fapy-DNA glycosylase</shortName>
        <ecNumber evidence="15">3.2.2.23</ecNumber>
    </recommendedName>
    <alternativeName>
        <fullName evidence="15">DNA-(apurinic or apyrimidinic site) lyase MutM</fullName>
        <shortName evidence="15">AP lyase MutM</shortName>
        <ecNumber evidence="15">4.2.99.18</ecNumber>
    </alternativeName>
</protein>
<dbReference type="SMART" id="SM00898">
    <property type="entry name" value="Fapy_DNA_glyco"/>
    <property type="match status" value="1"/>
</dbReference>
<comment type="similarity">
    <text evidence="2 15">Belongs to the FPG family.</text>
</comment>
<dbReference type="EC" id="4.2.99.18" evidence="15"/>
<dbReference type="EC" id="3.2.2.23" evidence="15"/>
<comment type="cofactor">
    <cofactor evidence="15">
        <name>Zn(2+)</name>
        <dbReference type="ChEBI" id="CHEBI:29105"/>
    </cofactor>
    <text evidence="15">Binds 1 zinc ion per subunit.</text>
</comment>
<dbReference type="SUPFAM" id="SSF46946">
    <property type="entry name" value="S13-like H2TH domain"/>
    <property type="match status" value="1"/>
</dbReference>
<keyword evidence="7 15" id="KW-0378">Hydrolase</keyword>
<dbReference type="AlphaFoldDB" id="A0A9X9WM55"/>
<dbReference type="SUPFAM" id="SSF57716">
    <property type="entry name" value="Glucocorticoid receptor-like (DNA-binding domain)"/>
    <property type="match status" value="1"/>
</dbReference>
<comment type="catalytic activity">
    <reaction evidence="1 15">
        <text>Hydrolysis of DNA containing ring-opened 7-methylguanine residues, releasing 2,6-diamino-4-hydroxy-5-(N-methyl)formamidopyrimidine.</text>
        <dbReference type="EC" id="3.2.2.23"/>
    </reaction>
</comment>
<keyword evidence="5 15" id="KW-0227">DNA damage</keyword>
<evidence type="ECO:0000256" key="6">
    <source>
        <dbReference type="ARBA" id="ARBA00022771"/>
    </source>
</evidence>
<dbReference type="GO" id="GO:0140078">
    <property type="term" value="F:class I DNA-(apurinic or apyrimidinic site) endonuclease activity"/>
    <property type="evidence" value="ECO:0007669"/>
    <property type="project" value="UniProtKB-EC"/>
</dbReference>
<evidence type="ECO:0000256" key="12">
    <source>
        <dbReference type="ARBA" id="ARBA00023268"/>
    </source>
</evidence>
<reference evidence="18" key="1">
    <citation type="submission" date="2020-01" db="EMBL/GenBank/DDBJ databases">
        <authorList>
            <person name="Rat A."/>
        </authorList>
    </citation>
    <scope>NUCLEOTIDE SEQUENCE</scope>
    <source>
        <strain evidence="18">LMG 31161</strain>
    </source>
</reference>
<feature type="domain" description="Formamidopyrimidine-DNA glycosylase catalytic" evidence="17">
    <location>
        <begin position="2"/>
        <end position="134"/>
    </location>
</feature>
<feature type="binding site" evidence="15">
    <location>
        <position position="174"/>
    </location>
    <ligand>
        <name>DNA</name>
        <dbReference type="ChEBI" id="CHEBI:16991"/>
    </ligand>
</feature>
<evidence type="ECO:0000256" key="13">
    <source>
        <dbReference type="ARBA" id="ARBA00023295"/>
    </source>
</evidence>
<feature type="active site" description="Proton donor; for delta-elimination activity" evidence="15">
    <location>
        <position position="288"/>
    </location>
</feature>
<evidence type="ECO:0000256" key="9">
    <source>
        <dbReference type="ARBA" id="ARBA00023125"/>
    </source>
</evidence>
<keyword evidence="13 15" id="KW-0326">Glycosidase</keyword>
<evidence type="ECO:0000313" key="18">
    <source>
        <dbReference type="EMBL" id="MBR0661415.1"/>
    </source>
</evidence>
<evidence type="ECO:0000313" key="21">
    <source>
        <dbReference type="Proteomes" id="UP001138708"/>
    </source>
</evidence>
<proteinExistence type="inferred from homology"/>
<feature type="active site" description="Proton donor" evidence="15">
    <location>
        <position position="3"/>
    </location>
</feature>
<evidence type="ECO:0000256" key="11">
    <source>
        <dbReference type="ARBA" id="ARBA00023239"/>
    </source>
</evidence>
<keyword evidence="11 15" id="KW-0456">Lyase</keyword>
<comment type="function">
    <text evidence="15">Involved in base excision repair of DNA damaged by oxidation or by mutagenic agents. Acts as DNA glycosylase that recognizes and removes damaged bases. Has a preference for oxidized purines, such as 7,8-dihydro-8-oxoguanine (8-oxoG). Has AP (apurinic/apyrimidinic) lyase activity and introduces nicks in the DNA strand. Cleaves the DNA backbone by beta-delta elimination to generate a single-strand break at the site of the removed base with both 3'- and 5'-phosphates.</text>
</comment>
<dbReference type="Pfam" id="PF01149">
    <property type="entry name" value="Fapy_DNA_glyco"/>
    <property type="match status" value="1"/>
</dbReference>
<dbReference type="SMART" id="SM01232">
    <property type="entry name" value="H2TH"/>
    <property type="match status" value="1"/>
</dbReference>
<keyword evidence="20" id="KW-1185">Reference proteome</keyword>
<dbReference type="CDD" id="cd08966">
    <property type="entry name" value="EcFpg-like_N"/>
    <property type="match status" value="1"/>
</dbReference>
<evidence type="ECO:0000313" key="20">
    <source>
        <dbReference type="Proteomes" id="UP000746741"/>
    </source>
</evidence>
<evidence type="ECO:0000256" key="14">
    <source>
        <dbReference type="ARBA" id="ARBA00044632"/>
    </source>
</evidence>
<dbReference type="InterPro" id="IPR020629">
    <property type="entry name" value="FPG_Glyclase"/>
</dbReference>
<keyword evidence="9 15" id="KW-0238">DNA-binding</keyword>
<dbReference type="InterPro" id="IPR035937">
    <property type="entry name" value="FPG_N"/>
</dbReference>
<dbReference type="PROSITE" id="PS51066">
    <property type="entry name" value="ZF_FPG_2"/>
    <property type="match status" value="1"/>
</dbReference>
<evidence type="ECO:0000256" key="7">
    <source>
        <dbReference type="ARBA" id="ARBA00022801"/>
    </source>
</evidence>
<evidence type="ECO:0000256" key="5">
    <source>
        <dbReference type="ARBA" id="ARBA00022763"/>
    </source>
</evidence>
<dbReference type="PROSITE" id="PS51068">
    <property type="entry name" value="FPG_CAT"/>
    <property type="match status" value="1"/>
</dbReference>
<dbReference type="GO" id="GO:0034039">
    <property type="term" value="F:8-oxo-7,8-dihydroguanine DNA N-glycosylase activity"/>
    <property type="evidence" value="ECO:0007669"/>
    <property type="project" value="TreeGrafter"/>
</dbReference>
<feature type="active site" description="Proton donor; for beta-elimination activity" evidence="15">
    <location>
        <position position="58"/>
    </location>
</feature>
<evidence type="ECO:0000256" key="2">
    <source>
        <dbReference type="ARBA" id="ARBA00009409"/>
    </source>
</evidence>
<dbReference type="Gene3D" id="3.20.190.10">
    <property type="entry name" value="MutM-like, N-terminal"/>
    <property type="match status" value="1"/>
</dbReference>
<dbReference type="HAMAP" id="MF_00103">
    <property type="entry name" value="Fapy_DNA_glycosyl"/>
    <property type="match status" value="1"/>
</dbReference>
<dbReference type="Pfam" id="PF06831">
    <property type="entry name" value="H2TH"/>
    <property type="match status" value="1"/>
</dbReference>
<evidence type="ECO:0000256" key="15">
    <source>
        <dbReference type="HAMAP-Rule" id="MF_00103"/>
    </source>
</evidence>
<evidence type="ECO:0000259" key="17">
    <source>
        <dbReference type="PROSITE" id="PS51068"/>
    </source>
</evidence>
<comment type="caution">
    <text evidence="18">The sequence shown here is derived from an EMBL/GenBank/DDBJ whole genome shotgun (WGS) entry which is preliminary data.</text>
</comment>
<gene>
    <name evidence="15 18" type="primary">mutM</name>
    <name evidence="15" type="synonym">fpg</name>
    <name evidence="19" type="ORF">GWK15_21985</name>
    <name evidence="18" type="ORF">GXW75_19325</name>
</gene>
<keyword evidence="6 15" id="KW-0863">Zinc-finger</keyword>
<dbReference type="PANTHER" id="PTHR22993:SF9">
    <property type="entry name" value="FORMAMIDOPYRIMIDINE-DNA GLYCOSYLASE"/>
    <property type="match status" value="1"/>
</dbReference>
<evidence type="ECO:0000256" key="4">
    <source>
        <dbReference type="ARBA" id="ARBA00022723"/>
    </source>
</evidence>
<comment type="catalytic activity">
    <reaction evidence="14 15">
        <text>2'-deoxyribonucleotide-(2'-deoxyribose 5'-phosphate)-2'-deoxyribonucleotide-DNA = a 3'-end 2'-deoxyribonucleotide-(2,3-dehydro-2,3-deoxyribose 5'-phosphate)-DNA + a 5'-end 5'-phospho-2'-deoxyribonucleoside-DNA + H(+)</text>
        <dbReference type="Rhea" id="RHEA:66592"/>
        <dbReference type="Rhea" id="RHEA-COMP:13180"/>
        <dbReference type="Rhea" id="RHEA-COMP:16897"/>
        <dbReference type="Rhea" id="RHEA-COMP:17067"/>
        <dbReference type="ChEBI" id="CHEBI:15378"/>
        <dbReference type="ChEBI" id="CHEBI:136412"/>
        <dbReference type="ChEBI" id="CHEBI:157695"/>
        <dbReference type="ChEBI" id="CHEBI:167181"/>
        <dbReference type="EC" id="4.2.99.18"/>
    </reaction>
</comment>
<dbReference type="GO" id="GO:0008270">
    <property type="term" value="F:zinc ion binding"/>
    <property type="evidence" value="ECO:0007669"/>
    <property type="project" value="UniProtKB-UniRule"/>
</dbReference>
<evidence type="ECO:0000256" key="1">
    <source>
        <dbReference type="ARBA" id="ARBA00001668"/>
    </source>
</evidence>
<feature type="binding site" evidence="15">
    <location>
        <position position="131"/>
    </location>
    <ligand>
        <name>DNA</name>
        <dbReference type="ChEBI" id="CHEBI:16991"/>
    </ligand>
</feature>
<dbReference type="InterPro" id="IPR015886">
    <property type="entry name" value="H2TH_FPG"/>
</dbReference>
<comment type="subunit">
    <text evidence="3 15">Monomer.</text>
</comment>
<dbReference type="Proteomes" id="UP001138708">
    <property type="component" value="Unassembled WGS sequence"/>
</dbReference>
<keyword evidence="4 15" id="KW-0479">Metal-binding</keyword>
<feature type="active site" description="Schiff-base intermediate with DNA" evidence="15">
    <location>
        <position position="2"/>
    </location>
</feature>
<reference evidence="18" key="3">
    <citation type="journal article" date="2021" name="Syst. Appl. Microbiol.">
        <title>Roseomonas hellenica sp. nov., isolated from roots of wild-growing Alkanna tinctoria.</title>
        <authorList>
            <person name="Rat A."/>
            <person name="Naranjo H.D."/>
            <person name="Lebbe L."/>
            <person name="Cnockaert M."/>
            <person name="Krigas N."/>
            <person name="Grigoriadou K."/>
            <person name="Maloupa E."/>
            <person name="Willems A."/>
        </authorList>
    </citation>
    <scope>NUCLEOTIDE SEQUENCE</scope>
    <source>
        <strain evidence="18">LMG 31161</strain>
    </source>
</reference>
<feature type="domain" description="FPG-type" evidence="16">
    <location>
        <begin position="259"/>
        <end position="298"/>
    </location>
</feature>
<dbReference type="InterPro" id="IPR012319">
    <property type="entry name" value="FPG_cat"/>
</dbReference>
<keyword evidence="12 15" id="KW-0511">Multifunctional enzyme</keyword>
<dbReference type="EMBL" id="JAAEDK010000052">
    <property type="protein sequence ID" value="MBR0661415.1"/>
    <property type="molecule type" value="Genomic_DNA"/>
</dbReference>
<evidence type="ECO:0000259" key="16">
    <source>
        <dbReference type="PROSITE" id="PS51066"/>
    </source>
</evidence>
<dbReference type="InterPro" id="IPR010979">
    <property type="entry name" value="Ribosomal_uS13-like_H2TH"/>
</dbReference>
<dbReference type="NCBIfam" id="NF002211">
    <property type="entry name" value="PRK01103.1"/>
    <property type="match status" value="1"/>
</dbReference>
<evidence type="ECO:0000256" key="8">
    <source>
        <dbReference type="ARBA" id="ARBA00022833"/>
    </source>
</evidence>
<dbReference type="RefSeq" id="WP_168043548.1">
    <property type="nucleotide sequence ID" value="NZ_JAAEDK010000052.1"/>
</dbReference>
<organism evidence="18 21">
    <name type="scientific">Neoroseomonas oryzicola</name>
    <dbReference type="NCBI Taxonomy" id="535904"/>
    <lineage>
        <taxon>Bacteria</taxon>
        <taxon>Pseudomonadati</taxon>
        <taxon>Pseudomonadota</taxon>
        <taxon>Alphaproteobacteria</taxon>
        <taxon>Acetobacterales</taxon>
        <taxon>Acetobacteraceae</taxon>
        <taxon>Neoroseomonas</taxon>
    </lineage>
</organism>
<dbReference type="GO" id="GO:0003684">
    <property type="term" value="F:damaged DNA binding"/>
    <property type="evidence" value="ECO:0007669"/>
    <property type="project" value="InterPro"/>
</dbReference>
<evidence type="ECO:0000256" key="10">
    <source>
        <dbReference type="ARBA" id="ARBA00023204"/>
    </source>
</evidence>
<dbReference type="NCBIfam" id="TIGR00577">
    <property type="entry name" value="fpg"/>
    <property type="match status" value="1"/>
</dbReference>
<evidence type="ECO:0000256" key="3">
    <source>
        <dbReference type="ARBA" id="ARBA00011245"/>
    </source>
</evidence>
<dbReference type="Proteomes" id="UP000746741">
    <property type="component" value="Unassembled WGS sequence"/>
</dbReference>
<sequence>MPELPEVETVMRGLAAVLQGHRIVEVDLRREGLRFPFPPGLARRVEGRRVVSFRRRAKYMLMRLDGGESLLIHLGMSGRMVARRAGEAAVPRLGPQGAASDARGHNAPPEAHEHLVLVTDHGWRVGFVDPRRFGAVDLVPTEAEEAHRLLSGLGPEPLDDAFTPAVLSAALAGKRTPIKAALLDQTVVAGLGNIYVCEALFRAGISPRRLADSCAGVRAERLVPAIKAVLAESIGAGGSSLRDYVRADGEVGRFQERFAVYGREDEPCPDCPGVPPCQGIQRIVQAGRSTFFCPKRQR</sequence>
<dbReference type="GO" id="GO:0006284">
    <property type="term" value="P:base-excision repair"/>
    <property type="evidence" value="ECO:0007669"/>
    <property type="project" value="InterPro"/>
</dbReference>
<dbReference type="FunFam" id="1.10.8.50:FF:000003">
    <property type="entry name" value="Formamidopyrimidine-DNA glycosylase"/>
    <property type="match status" value="1"/>
</dbReference>
<dbReference type="InterPro" id="IPR000214">
    <property type="entry name" value="Znf_DNA_glyclase/AP_lyase"/>
</dbReference>
<keyword evidence="10 15" id="KW-0234">DNA repair</keyword>
<dbReference type="PANTHER" id="PTHR22993">
    <property type="entry name" value="FORMAMIDOPYRIMIDINE-DNA GLYCOSYLASE"/>
    <property type="match status" value="1"/>
</dbReference>
<dbReference type="Gene3D" id="1.10.8.50">
    <property type="match status" value="1"/>
</dbReference>
<dbReference type="SUPFAM" id="SSF81624">
    <property type="entry name" value="N-terminal domain of MutM-like DNA repair proteins"/>
    <property type="match status" value="1"/>
</dbReference>
<dbReference type="EMBL" id="JAAVUP010000011">
    <property type="protein sequence ID" value="NKE19643.1"/>
    <property type="molecule type" value="Genomic_DNA"/>
</dbReference>
<feature type="binding site" evidence="15">
    <location>
        <position position="112"/>
    </location>
    <ligand>
        <name>DNA</name>
        <dbReference type="ChEBI" id="CHEBI:16991"/>
    </ligand>
</feature>
<keyword evidence="8 15" id="KW-0862">Zinc</keyword>
<evidence type="ECO:0000313" key="19">
    <source>
        <dbReference type="EMBL" id="NKE19643.1"/>
    </source>
</evidence>
<name>A0A9X9WM55_9PROT</name>
<accession>A0A9X9WM55</accession>